<comment type="caution">
    <text evidence="1">The sequence shown here is derived from an EMBL/GenBank/DDBJ whole genome shotgun (WGS) entry which is preliminary data.</text>
</comment>
<proteinExistence type="predicted"/>
<keyword evidence="2" id="KW-1185">Reference proteome</keyword>
<evidence type="ECO:0000313" key="1">
    <source>
        <dbReference type="EMBL" id="MFC5457335.1"/>
    </source>
</evidence>
<organism evidence="1 2">
    <name type="scientific">Prosthecobacter fluviatilis</name>
    <dbReference type="NCBI Taxonomy" id="445931"/>
    <lineage>
        <taxon>Bacteria</taxon>
        <taxon>Pseudomonadati</taxon>
        <taxon>Verrucomicrobiota</taxon>
        <taxon>Verrucomicrobiia</taxon>
        <taxon>Verrucomicrobiales</taxon>
        <taxon>Verrucomicrobiaceae</taxon>
        <taxon>Prosthecobacter</taxon>
    </lineage>
</organism>
<dbReference type="RefSeq" id="WP_377170518.1">
    <property type="nucleotide sequence ID" value="NZ_JBHSMQ010000009.1"/>
</dbReference>
<dbReference type="Proteomes" id="UP001596052">
    <property type="component" value="Unassembled WGS sequence"/>
</dbReference>
<reference evidence="2" key="1">
    <citation type="journal article" date="2019" name="Int. J. Syst. Evol. Microbiol.">
        <title>The Global Catalogue of Microorganisms (GCM) 10K type strain sequencing project: providing services to taxonomists for standard genome sequencing and annotation.</title>
        <authorList>
            <consortium name="The Broad Institute Genomics Platform"/>
            <consortium name="The Broad Institute Genome Sequencing Center for Infectious Disease"/>
            <person name="Wu L."/>
            <person name="Ma J."/>
        </authorList>
    </citation>
    <scope>NUCLEOTIDE SEQUENCE [LARGE SCALE GENOMIC DNA]</scope>
    <source>
        <strain evidence="2">CGMCC 4.1469</strain>
    </source>
</reference>
<evidence type="ECO:0000313" key="2">
    <source>
        <dbReference type="Proteomes" id="UP001596052"/>
    </source>
</evidence>
<protein>
    <submittedName>
        <fullName evidence="1">Uncharacterized protein</fullName>
    </submittedName>
</protein>
<name>A0ABW0KVB0_9BACT</name>
<sequence length="270" mass="27949">MPLSTLENGDTGLQARTKINAVIAAAGALPRGYLAGLAIRSIGTRNVYVYAGTCRDDTNSVDMTLGGILTKLVDATWASGDSSGGLDPYSVPALTTHSCYAVWLIMDSSGNVDVIVSAYGNSVPLPSGFMYKRRIGWVRAASSTTLVASQQYGDETILGTSQTSADYSTIVSSQTGIALRAPPSVDALLKASASSTSGAFFVSLDASASTLVTPTAETASLRGVAATAPAAGHFMIPTDAYGYIIANAAGTNVTLKLTVRGWRDTRGRFE</sequence>
<dbReference type="EMBL" id="JBHSMQ010000009">
    <property type="protein sequence ID" value="MFC5457335.1"/>
    <property type="molecule type" value="Genomic_DNA"/>
</dbReference>
<accession>A0ABW0KVB0</accession>
<gene>
    <name evidence="1" type="ORF">ACFQDI_20870</name>
</gene>